<reference evidence="1" key="1">
    <citation type="submission" date="2017-03" db="EMBL/GenBank/DDBJ databases">
        <title>The mitochondrial genome of the carnivorous plant Utricularia reniformis (Lentibulariaceae): structure, comparative analysis and evolutionary landmarks.</title>
        <authorList>
            <person name="Silva S.R."/>
            <person name="Alvarenga D.O."/>
            <person name="Michael T.P."/>
            <person name="Miranda V.F.O."/>
            <person name="Varani A.M."/>
        </authorList>
    </citation>
    <scope>NUCLEOTIDE SEQUENCE</scope>
</reference>
<evidence type="ECO:0000313" key="1">
    <source>
        <dbReference type="EMBL" id="ART31517.1"/>
    </source>
</evidence>
<geneLocation type="mitochondrion" evidence="1"/>
<accession>A0A1Y0B2A0</accession>
<protein>
    <submittedName>
        <fullName evidence="1">Uncharacterized protein</fullName>
    </submittedName>
</protein>
<sequence length="79" mass="8522">MTPSPPSNNVVQGGPVEALIPNVKNLTIQCSIAESPSGRCLLRWRFPFFPQLIGGHILMVVTFSSLPKLGNLFDKSSGL</sequence>
<name>A0A1Y0B2A0_9LAMI</name>
<dbReference type="EMBL" id="KY774314">
    <property type="protein sequence ID" value="ART31517.1"/>
    <property type="molecule type" value="Genomic_DNA"/>
</dbReference>
<proteinExistence type="predicted"/>
<organism evidence="1">
    <name type="scientific">Utricularia reniformis</name>
    <dbReference type="NCBI Taxonomy" id="192314"/>
    <lineage>
        <taxon>Eukaryota</taxon>
        <taxon>Viridiplantae</taxon>
        <taxon>Streptophyta</taxon>
        <taxon>Embryophyta</taxon>
        <taxon>Tracheophyta</taxon>
        <taxon>Spermatophyta</taxon>
        <taxon>Magnoliopsida</taxon>
        <taxon>eudicotyledons</taxon>
        <taxon>Gunneridae</taxon>
        <taxon>Pentapetalae</taxon>
        <taxon>asterids</taxon>
        <taxon>lamiids</taxon>
        <taxon>Lamiales</taxon>
        <taxon>Lentibulariaceae</taxon>
        <taxon>Utricularia</taxon>
    </lineage>
</organism>
<gene>
    <name evidence="1" type="ORF">AEK19_MT1317</name>
</gene>
<dbReference type="AlphaFoldDB" id="A0A1Y0B2A0"/>
<keyword evidence="1" id="KW-0496">Mitochondrion</keyword>